<keyword evidence="3" id="KW-0276">Fatty acid metabolism</keyword>
<dbReference type="Gene3D" id="3.90.180.10">
    <property type="entry name" value="Medium-chain alcohol dehydrogenases, catalytic domain"/>
    <property type="match status" value="1"/>
</dbReference>
<dbReference type="CDD" id="cd05195">
    <property type="entry name" value="enoyl_red"/>
    <property type="match status" value="1"/>
</dbReference>
<dbReference type="GO" id="GO:0016491">
    <property type="term" value="F:oxidoreductase activity"/>
    <property type="evidence" value="ECO:0007669"/>
    <property type="project" value="UniProtKB-KW"/>
</dbReference>
<dbReference type="PANTHER" id="PTHR43775">
    <property type="entry name" value="FATTY ACID SYNTHASE"/>
    <property type="match status" value="1"/>
</dbReference>
<dbReference type="GO" id="GO:0004312">
    <property type="term" value="F:fatty acid synthase activity"/>
    <property type="evidence" value="ECO:0007669"/>
    <property type="project" value="TreeGrafter"/>
</dbReference>
<evidence type="ECO:0000256" key="2">
    <source>
        <dbReference type="ARBA" id="ARBA00022516"/>
    </source>
</evidence>
<keyword evidence="2" id="KW-0444">Lipid biosynthesis</keyword>
<dbReference type="SUPFAM" id="SSF53335">
    <property type="entry name" value="S-adenosyl-L-methionine-dependent methyltransferases"/>
    <property type="match status" value="1"/>
</dbReference>
<keyword evidence="6" id="KW-0443">Lipid metabolism</keyword>
<dbReference type="Gene3D" id="3.40.50.720">
    <property type="entry name" value="NAD(P)-binding Rossmann-like Domain"/>
    <property type="match status" value="1"/>
</dbReference>
<keyword evidence="4" id="KW-0521">NADP</keyword>
<gene>
    <name evidence="10" type="ORF">HOLleu_31922</name>
</gene>
<dbReference type="SUPFAM" id="SSF51735">
    <property type="entry name" value="NAD(P)-binding Rossmann-fold domains"/>
    <property type="match status" value="1"/>
</dbReference>
<name>A0A9Q0YQX8_HOLLE</name>
<keyword evidence="8" id="KW-0511">Multifunctional enzyme</keyword>
<evidence type="ECO:0000259" key="9">
    <source>
        <dbReference type="SMART" id="SM00829"/>
    </source>
</evidence>
<dbReference type="EMBL" id="JAIZAY010000016">
    <property type="protein sequence ID" value="KAJ8026947.1"/>
    <property type="molecule type" value="Genomic_DNA"/>
</dbReference>
<dbReference type="OrthoDB" id="6504497at2759"/>
<evidence type="ECO:0000256" key="3">
    <source>
        <dbReference type="ARBA" id="ARBA00022832"/>
    </source>
</evidence>
<evidence type="ECO:0000313" key="11">
    <source>
        <dbReference type="Proteomes" id="UP001152320"/>
    </source>
</evidence>
<dbReference type="Gene3D" id="3.40.50.150">
    <property type="entry name" value="Vaccinia Virus protein VP39"/>
    <property type="match status" value="1"/>
</dbReference>
<evidence type="ECO:0000256" key="1">
    <source>
        <dbReference type="ARBA" id="ARBA00022450"/>
    </source>
</evidence>
<dbReference type="InterPro" id="IPR020843">
    <property type="entry name" value="ER"/>
</dbReference>
<dbReference type="InterPro" id="IPR011032">
    <property type="entry name" value="GroES-like_sf"/>
</dbReference>
<keyword evidence="1" id="KW-0596">Phosphopantetheine</keyword>
<keyword evidence="7" id="KW-0275">Fatty acid biosynthesis</keyword>
<dbReference type="SUPFAM" id="SSF50129">
    <property type="entry name" value="GroES-like"/>
    <property type="match status" value="1"/>
</dbReference>
<proteinExistence type="predicted"/>
<evidence type="ECO:0000256" key="5">
    <source>
        <dbReference type="ARBA" id="ARBA00023002"/>
    </source>
</evidence>
<dbReference type="InterPro" id="IPR036291">
    <property type="entry name" value="NAD(P)-bd_dom_sf"/>
</dbReference>
<evidence type="ECO:0000256" key="8">
    <source>
        <dbReference type="ARBA" id="ARBA00023268"/>
    </source>
</evidence>
<dbReference type="GO" id="GO:0006633">
    <property type="term" value="P:fatty acid biosynthetic process"/>
    <property type="evidence" value="ECO:0007669"/>
    <property type="project" value="UniProtKB-KW"/>
</dbReference>
<dbReference type="Pfam" id="PF21149">
    <property type="entry name" value="FAS_pseudo-KR"/>
    <property type="match status" value="1"/>
</dbReference>
<protein>
    <submittedName>
        <fullName evidence="10">Fatty acid synthase</fullName>
    </submittedName>
</protein>
<feature type="domain" description="Enoyl reductase (ER)" evidence="9">
    <location>
        <begin position="458"/>
        <end position="708"/>
    </location>
</feature>
<dbReference type="SMART" id="SM00829">
    <property type="entry name" value="PKS_ER"/>
    <property type="match status" value="1"/>
</dbReference>
<dbReference type="Pfam" id="PF00107">
    <property type="entry name" value="ADH_zinc_N"/>
    <property type="match status" value="1"/>
</dbReference>
<keyword evidence="5" id="KW-0560">Oxidoreductase</keyword>
<dbReference type="PANTHER" id="PTHR43775:SF7">
    <property type="entry name" value="FATTY ACID SYNTHASE"/>
    <property type="match status" value="1"/>
</dbReference>
<comment type="caution">
    <text evidence="10">The sequence shown here is derived from an EMBL/GenBank/DDBJ whole genome shotgun (WGS) entry which is preliminary data.</text>
</comment>
<evidence type="ECO:0000256" key="7">
    <source>
        <dbReference type="ARBA" id="ARBA00023160"/>
    </source>
</evidence>
<dbReference type="InterPro" id="IPR049391">
    <property type="entry name" value="FAS_pseudo-KR"/>
</dbReference>
<reference evidence="10" key="1">
    <citation type="submission" date="2021-10" db="EMBL/GenBank/DDBJ databases">
        <title>Tropical sea cucumber genome reveals ecological adaptation and Cuvierian tubules defense mechanism.</title>
        <authorList>
            <person name="Chen T."/>
        </authorList>
    </citation>
    <scope>NUCLEOTIDE SEQUENCE</scope>
    <source>
        <strain evidence="10">Nanhai2018</strain>
        <tissue evidence="10">Muscle</tissue>
    </source>
</reference>
<evidence type="ECO:0000256" key="6">
    <source>
        <dbReference type="ARBA" id="ARBA00023098"/>
    </source>
</evidence>
<keyword evidence="11" id="KW-1185">Reference proteome</keyword>
<organism evidence="10 11">
    <name type="scientific">Holothuria leucospilota</name>
    <name type="common">Black long sea cucumber</name>
    <name type="synonym">Mertensiothuria leucospilota</name>
    <dbReference type="NCBI Taxonomy" id="206669"/>
    <lineage>
        <taxon>Eukaryota</taxon>
        <taxon>Metazoa</taxon>
        <taxon>Echinodermata</taxon>
        <taxon>Eleutherozoa</taxon>
        <taxon>Echinozoa</taxon>
        <taxon>Holothuroidea</taxon>
        <taxon>Aspidochirotacea</taxon>
        <taxon>Aspidochirotida</taxon>
        <taxon>Holothuriidae</taxon>
        <taxon>Holothuria</taxon>
    </lineage>
</organism>
<dbReference type="Proteomes" id="UP001152320">
    <property type="component" value="Chromosome 16"/>
</dbReference>
<evidence type="ECO:0000256" key="4">
    <source>
        <dbReference type="ARBA" id="ARBA00022857"/>
    </source>
</evidence>
<evidence type="ECO:0000313" key="10">
    <source>
        <dbReference type="EMBL" id="KAJ8026947.1"/>
    </source>
</evidence>
<dbReference type="InterPro" id="IPR050091">
    <property type="entry name" value="PKS_NRPS_Biosynth_Enz"/>
</dbReference>
<dbReference type="InterPro" id="IPR013149">
    <property type="entry name" value="ADH-like_C"/>
</dbReference>
<accession>A0A9Q0YQX8</accession>
<dbReference type="AlphaFoldDB" id="A0A9Q0YQX8"/>
<dbReference type="InterPro" id="IPR029063">
    <property type="entry name" value="SAM-dependent_MTases_sf"/>
</dbReference>
<sequence>MVKKKQVKQNPTLEYVHFVPYGEIKGKVSAQVADYGTMCKTYLQQMLRNIASVYPNISLKSLQKTEKVKNLEKDVLCYLNEKECGYIKVLHQIGQLKECEDFLKDVLNIVDANAVQLLQDKLRSCLLCNGMFKSLLDVVWENSTTTKITVVEIGARYGGLFFHIIPLFMSEPVLQLEFIATDTDVSTMPTALMDLLQDLRVKPSQFDINDDNVSGFSNKDFVVVRGLAQQSECIKSALQKIHSIMAEGGFLLLHEVTSNFELYFGVDEIIHQHPRKDLLQRKHGIYMTSAEWEEKIESCGFEIIQKLYDSYSSTVFLCRKVKHVTKNVFISVTGKDFNWVEDVKLEMNGEHSKNDIDQTIWLVADGDYQSGIVGMVNCLRKEDGGNKIRCIFNADDNSDLQGAELEPSLMAQLARKDLVMNVFKNGSCGSFRHSSLQKEKICQAATGIHAYVNICNHGDLGSLCWIESSDIAGLKSPDHILCTVHYSSLNFRDIMIASGKLTADAIPEYLAHQECLLGIEFSGRDQEGKRVMGIVPNKGLATFVKTEPHLVFDVPDEWSLEDAATVPVVYCTVYYALIVRGQLSRGESVLIHSGSGGVGQAAISVALSYGCTIYTTVGTCEKRQFLMKKFPALTESSFANSHDLSFEEHVMRQTKGSGVNLVLNSLAEEKLDASLRCLSQNGRFLEIGKYDLSQNRLLGMCDFFSNFI</sequence>